<evidence type="ECO:0000313" key="3">
    <source>
        <dbReference type="Proteomes" id="UP001430953"/>
    </source>
</evidence>
<evidence type="ECO:0000313" key="2">
    <source>
        <dbReference type="EMBL" id="KAL0116492.1"/>
    </source>
</evidence>
<dbReference type="PANTHER" id="PTHR37162">
    <property type="entry name" value="HAT FAMILY DIMERISATION DOMAINCONTAINING PROTEIN-RELATED"/>
    <property type="match status" value="1"/>
</dbReference>
<sequence length="780" mass="90370">METSDDTEKKKVKKTFPESWLNNEEFNSWVRRVPYDATLFHCLVCSKNFNCSSLSHVKRHANSMQHKKNLTENTFCSDSDKIILKKKSFRKKLFRQQWLDVDEFRPWLSEVPNDPSSFSCKICAKVVSGGLSQIHRHGKSVMHKTNFEKYIQMKEDELNDELNVLNNEEHMLFEDQKKIAEIRYAALIAEKTIPLETAKIILNFFQDISKNPKILQSMCMGRTKCSNIISNVLCPIEMKRVVKIIQNVKFSIFIDETLSISKEKWLTFHVRYVNPDTLEVHSQLIKLMDIDTTDCSEEKLFNTFEYEMWKLEIPISNIIALTCDSTSESSEKHFFFKKRLEELCENIIIISCPCHSVTLAMNNACINIPETCEDFAKKVASCITNNCKRNYIFREFSDCFQERNYILLKLFDMRWLSHHMYIKKLIEFWDAIECVLSESITSENIKSGENLLCVMQSVDTKAYLLFLQYSLQPFTTFSAFFQSVETRLPFLQSKLLELLGKICSNFLKSEILDELDIQLPIFNSTDNHKPLVDIEVGKECEDYLNQLLNDGYTDEVATIRQNCLQFYITAAEEICEKLPINNEFLSTLSILLPDVALSNKIDRQAVFDTLSFIAKTMLGTFDEDNLRKEWSSISIDFITEKDYLRKLNFDDMWKHILQSRYSTNELKYPVLTSLLNSIRTLPNSNVDPEKILSFLIDTKTKKRNKLSSSAVNATCVVKSALKSRKETALNMDVSTEHLSLMTSDKLYLKCLKKPKSSQLQTTDEEGPDTAGPSFINDTQT</sequence>
<dbReference type="AlphaFoldDB" id="A0AAW2FM50"/>
<comment type="caution">
    <text evidence="2">The sequence shown here is derived from an EMBL/GenBank/DDBJ whole genome shotgun (WGS) entry which is preliminary data.</text>
</comment>
<gene>
    <name evidence="2" type="ORF">PUN28_009865</name>
</gene>
<name>A0AAW2FM50_9HYME</name>
<dbReference type="SUPFAM" id="SSF53098">
    <property type="entry name" value="Ribonuclease H-like"/>
    <property type="match status" value="1"/>
</dbReference>
<dbReference type="InterPro" id="IPR012337">
    <property type="entry name" value="RNaseH-like_sf"/>
</dbReference>
<accession>A0AAW2FM50</accession>
<organism evidence="2 3">
    <name type="scientific">Cardiocondyla obscurior</name>
    <dbReference type="NCBI Taxonomy" id="286306"/>
    <lineage>
        <taxon>Eukaryota</taxon>
        <taxon>Metazoa</taxon>
        <taxon>Ecdysozoa</taxon>
        <taxon>Arthropoda</taxon>
        <taxon>Hexapoda</taxon>
        <taxon>Insecta</taxon>
        <taxon>Pterygota</taxon>
        <taxon>Neoptera</taxon>
        <taxon>Endopterygota</taxon>
        <taxon>Hymenoptera</taxon>
        <taxon>Apocrita</taxon>
        <taxon>Aculeata</taxon>
        <taxon>Formicoidea</taxon>
        <taxon>Formicidae</taxon>
        <taxon>Myrmicinae</taxon>
        <taxon>Cardiocondyla</taxon>
    </lineage>
</organism>
<keyword evidence="3" id="KW-1185">Reference proteome</keyword>
<dbReference type="EMBL" id="JADYXP020000009">
    <property type="protein sequence ID" value="KAL0116492.1"/>
    <property type="molecule type" value="Genomic_DNA"/>
</dbReference>
<reference evidence="2 3" key="1">
    <citation type="submission" date="2023-03" db="EMBL/GenBank/DDBJ databases">
        <title>High recombination rates correlate with genetic variation in Cardiocondyla obscurior ants.</title>
        <authorList>
            <person name="Errbii M."/>
        </authorList>
    </citation>
    <scope>NUCLEOTIDE SEQUENCE [LARGE SCALE GENOMIC DNA]</scope>
    <source>
        <strain evidence="2">Alpha-2009</strain>
        <tissue evidence="2">Whole body</tissue>
    </source>
</reference>
<protein>
    <submittedName>
        <fullName evidence="2">Uncharacterized protein</fullName>
    </submittedName>
</protein>
<dbReference type="Proteomes" id="UP001430953">
    <property type="component" value="Unassembled WGS sequence"/>
</dbReference>
<dbReference type="PANTHER" id="PTHR37162:SF1">
    <property type="entry name" value="BED-TYPE DOMAIN-CONTAINING PROTEIN"/>
    <property type="match status" value="1"/>
</dbReference>
<evidence type="ECO:0000256" key="1">
    <source>
        <dbReference type="SAM" id="MobiDB-lite"/>
    </source>
</evidence>
<feature type="region of interest" description="Disordered" evidence="1">
    <location>
        <begin position="756"/>
        <end position="780"/>
    </location>
</feature>
<proteinExistence type="predicted"/>